<gene>
    <name evidence="1" type="ORF">C4K68_05495</name>
</gene>
<evidence type="ECO:0008006" key="3">
    <source>
        <dbReference type="Google" id="ProtNLM"/>
    </source>
</evidence>
<sequence length="224" mass="25321">MAYVDELLGIATGQNNANGRLYFSIFYKVKDDAFKSAALYWEQYVKRMEKFNPVQDVFLRFEVLTESEFKQAWLQVQGVAKAKRLQVAAANLLTHASKQSNGKDGLEFKGSASENGTLEVAEIRTLPRLPWVKNSYLILSGCNTGIVGTRGWCPAQVFSQTQKVHTLGQQGYAYFSKKWEQYVEKGAADTGIYLWAYKHRRNAEYLGIGSAEVRLKAKLFRAPL</sequence>
<dbReference type="OrthoDB" id="7064953at2"/>
<comment type="caution">
    <text evidence="1">The sequence shown here is derived from an EMBL/GenBank/DDBJ whole genome shotgun (WGS) entry which is preliminary data.</text>
</comment>
<proteinExistence type="predicted"/>
<dbReference type="Proteomes" id="UP000238196">
    <property type="component" value="Unassembled WGS sequence"/>
</dbReference>
<accession>A0A2S5KVH1</accession>
<reference evidence="1 2" key="1">
    <citation type="submission" date="2018-02" db="EMBL/GenBank/DDBJ databases">
        <title>novel marine gammaproteobacteria from coastal saline agro ecosystem.</title>
        <authorList>
            <person name="Krishnan R."/>
            <person name="Ramesh Kumar N."/>
        </authorList>
    </citation>
    <scope>NUCLEOTIDE SEQUENCE [LARGE SCALE GENOMIC DNA]</scope>
    <source>
        <strain evidence="1 2">228</strain>
    </source>
</reference>
<evidence type="ECO:0000313" key="2">
    <source>
        <dbReference type="Proteomes" id="UP000238196"/>
    </source>
</evidence>
<dbReference type="AlphaFoldDB" id="A0A2S5KVH1"/>
<evidence type="ECO:0000313" key="1">
    <source>
        <dbReference type="EMBL" id="PPC78499.1"/>
    </source>
</evidence>
<organism evidence="1 2">
    <name type="scientific">Proteobacteria bacterium 228</name>
    <dbReference type="NCBI Taxonomy" id="2083153"/>
    <lineage>
        <taxon>Bacteria</taxon>
        <taxon>Pseudomonadati</taxon>
        <taxon>Pseudomonadota</taxon>
    </lineage>
</organism>
<dbReference type="EMBL" id="PRLP01000015">
    <property type="protein sequence ID" value="PPC78499.1"/>
    <property type="molecule type" value="Genomic_DNA"/>
</dbReference>
<name>A0A2S5KVH1_9PROT</name>
<protein>
    <recommendedName>
        <fullName evidence="3">CHAT domain-containing protein</fullName>
    </recommendedName>
</protein>